<dbReference type="AlphaFoldDB" id="A0A6B3NTS1"/>
<proteinExistence type="predicted"/>
<evidence type="ECO:0000313" key="2">
    <source>
        <dbReference type="EMBL" id="NER66672.1"/>
    </source>
</evidence>
<protein>
    <submittedName>
        <fullName evidence="2">Uncharacterized protein</fullName>
    </submittedName>
</protein>
<dbReference type="Proteomes" id="UP000482634">
    <property type="component" value="Unassembled WGS sequence"/>
</dbReference>
<dbReference type="EMBL" id="JAAHBU010000558">
    <property type="protein sequence ID" value="NER66672.1"/>
    <property type="molecule type" value="Genomic_DNA"/>
</dbReference>
<organism evidence="2 3">
    <name type="scientific">Pseudomonas brassicae</name>
    <dbReference type="NCBI Taxonomy" id="2708063"/>
    <lineage>
        <taxon>Bacteria</taxon>
        <taxon>Pseudomonadati</taxon>
        <taxon>Pseudomonadota</taxon>
        <taxon>Gammaproteobacteria</taxon>
        <taxon>Pseudomonadales</taxon>
        <taxon>Pseudomonadaceae</taxon>
        <taxon>Pseudomonas</taxon>
    </lineage>
</organism>
<evidence type="ECO:0000256" key="1">
    <source>
        <dbReference type="SAM" id="SignalP"/>
    </source>
</evidence>
<name>A0A6B3NTS1_9PSED</name>
<evidence type="ECO:0000313" key="3">
    <source>
        <dbReference type="Proteomes" id="UP000482634"/>
    </source>
</evidence>
<dbReference type="RefSeq" id="WP_163951118.1">
    <property type="nucleotide sequence ID" value="NZ_JAAHBU010000558.1"/>
</dbReference>
<feature type="signal peptide" evidence="1">
    <location>
        <begin position="1"/>
        <end position="40"/>
    </location>
</feature>
<keyword evidence="1" id="KW-0732">Signal</keyword>
<feature type="non-terminal residue" evidence="2">
    <location>
        <position position="64"/>
    </location>
</feature>
<reference evidence="2 3" key="1">
    <citation type="submission" date="2020-02" db="EMBL/GenBank/DDBJ databases">
        <title>Broccoli isolated Pseudomonas sp.</title>
        <authorList>
            <person name="Fujikawa T."/>
            <person name="Sawada H."/>
        </authorList>
    </citation>
    <scope>NUCLEOTIDE SEQUENCE [LARGE SCALE GENOMIC DNA]</scope>
    <source>
        <strain evidence="2 3">MAFF212427</strain>
    </source>
</reference>
<feature type="chain" id="PRO_5025647486" evidence="1">
    <location>
        <begin position="41"/>
        <end position="64"/>
    </location>
</feature>
<accession>A0A6B3NTS1</accession>
<sequence>MHTIVGLTPQASPLAQAIRRNRLGLCLAALGALPLMPAMAAEAPPACSEAPTLKAVTVTATRRE</sequence>
<gene>
    <name evidence="2" type="ORF">G3436_25970</name>
</gene>
<comment type="caution">
    <text evidence="2">The sequence shown here is derived from an EMBL/GenBank/DDBJ whole genome shotgun (WGS) entry which is preliminary data.</text>
</comment>
<keyword evidence="3" id="KW-1185">Reference proteome</keyword>